<keyword evidence="2" id="KW-1185">Reference proteome</keyword>
<dbReference type="AlphaFoldDB" id="A0A4U1CXW2"/>
<reference evidence="1 2" key="1">
    <citation type="submission" date="2019-04" db="EMBL/GenBank/DDBJ databases">
        <title>Pedobacter sp. RP-3-22 sp. nov., isolated from Arctic soil.</title>
        <authorList>
            <person name="Dahal R.H."/>
            <person name="Kim D.-U."/>
        </authorList>
    </citation>
    <scope>NUCLEOTIDE SEQUENCE [LARGE SCALE GENOMIC DNA]</scope>
    <source>
        <strain evidence="1 2">RP-3-22</strain>
    </source>
</reference>
<sequence>MLQLLMYSSCTDDDLKNTATISSKKITLSKDRSYGVDVTYSDSAHVKAIGFAPVLDKVTPSVGAIYNEMPKGVKIEFFDEFMKKTGTITSNYAIQKTTEKITIFRKNVVVVNDKITFTTEELTWDENKKMYFSPYGTVTTKDGDVITGTEFYAPQDFSTYKIIQAAGTTSIKGDLTQ</sequence>
<dbReference type="Proteomes" id="UP000309488">
    <property type="component" value="Unassembled WGS sequence"/>
</dbReference>
<evidence type="ECO:0000313" key="2">
    <source>
        <dbReference type="Proteomes" id="UP000309488"/>
    </source>
</evidence>
<gene>
    <name evidence="1" type="ORF">FA048_05380</name>
</gene>
<name>A0A4U1CXW2_9SPHI</name>
<dbReference type="OrthoDB" id="9812080at2"/>
<evidence type="ECO:0000313" key="1">
    <source>
        <dbReference type="EMBL" id="TKC13300.1"/>
    </source>
</evidence>
<proteinExistence type="predicted"/>
<organism evidence="1 2">
    <name type="scientific">Pedobacter polaris</name>
    <dbReference type="NCBI Taxonomy" id="2571273"/>
    <lineage>
        <taxon>Bacteria</taxon>
        <taxon>Pseudomonadati</taxon>
        <taxon>Bacteroidota</taxon>
        <taxon>Sphingobacteriia</taxon>
        <taxon>Sphingobacteriales</taxon>
        <taxon>Sphingobacteriaceae</taxon>
        <taxon>Pedobacter</taxon>
    </lineage>
</organism>
<accession>A0A4U1CXW2</accession>
<evidence type="ECO:0008006" key="3">
    <source>
        <dbReference type="Google" id="ProtNLM"/>
    </source>
</evidence>
<dbReference type="EMBL" id="SWBR01000001">
    <property type="protein sequence ID" value="TKC13300.1"/>
    <property type="molecule type" value="Genomic_DNA"/>
</dbReference>
<comment type="caution">
    <text evidence="1">The sequence shown here is derived from an EMBL/GenBank/DDBJ whole genome shotgun (WGS) entry which is preliminary data.</text>
</comment>
<protein>
    <recommendedName>
        <fullName evidence="3">LPS export ABC transporter periplasmic protein LptC</fullName>
    </recommendedName>
</protein>